<protein>
    <submittedName>
        <fullName evidence="3">Uncharacterized protein</fullName>
    </submittedName>
</protein>
<feature type="region of interest" description="Disordered" evidence="1">
    <location>
        <begin position="14"/>
        <end position="54"/>
    </location>
</feature>
<feature type="compositionally biased region" description="Basic and acidic residues" evidence="1">
    <location>
        <begin position="23"/>
        <end position="37"/>
    </location>
</feature>
<proteinExistence type="predicted"/>
<reference evidence="3 4" key="1">
    <citation type="submission" date="2016-07" db="EMBL/GenBank/DDBJ databases">
        <title>Multiple horizontal gene transfer events from other fungi enriched the ability of initially mycotrophic Trichoderma (Ascomycota) to feed on dead plant biomass.</title>
        <authorList>
            <consortium name="DOE Joint Genome Institute"/>
            <person name="Aerts A."/>
            <person name="Atanasova L."/>
            <person name="Chenthamara K."/>
            <person name="Zhang J."/>
            <person name="Grujic M."/>
            <person name="Henrissat B."/>
            <person name="Kuo A."/>
            <person name="Salamov A."/>
            <person name="Lipzen A."/>
            <person name="Labutti K."/>
            <person name="Barry K."/>
            <person name="Miao Y."/>
            <person name="Rahimi M.J."/>
            <person name="Shen Q."/>
            <person name="Grigoriev I.V."/>
            <person name="Kubicek C.P."/>
            <person name="Druzhinina I.S."/>
        </authorList>
    </citation>
    <scope>NUCLEOTIDE SEQUENCE [LARGE SCALE GENOMIC DNA]</scope>
    <source>
        <strain evidence="3 4">CBS 433.97</strain>
    </source>
</reference>
<accession>A0A2T3ZDH8</accession>
<dbReference type="Proteomes" id="UP000240493">
    <property type="component" value="Unassembled WGS sequence"/>
</dbReference>
<keyword evidence="2" id="KW-0472">Membrane</keyword>
<keyword evidence="2" id="KW-1133">Transmembrane helix</keyword>
<dbReference type="EMBL" id="KZ679259">
    <property type="protein sequence ID" value="PTB42863.1"/>
    <property type="molecule type" value="Genomic_DNA"/>
</dbReference>
<gene>
    <name evidence="3" type="ORF">M441DRAFT_55915</name>
</gene>
<feature type="transmembrane region" description="Helical" evidence="2">
    <location>
        <begin position="58"/>
        <end position="77"/>
    </location>
</feature>
<organism evidence="3 4">
    <name type="scientific">Trichoderma asperellum (strain ATCC 204424 / CBS 433.97 / NBRC 101777)</name>
    <dbReference type="NCBI Taxonomy" id="1042311"/>
    <lineage>
        <taxon>Eukaryota</taxon>
        <taxon>Fungi</taxon>
        <taxon>Dikarya</taxon>
        <taxon>Ascomycota</taxon>
        <taxon>Pezizomycotina</taxon>
        <taxon>Sordariomycetes</taxon>
        <taxon>Hypocreomycetidae</taxon>
        <taxon>Hypocreales</taxon>
        <taxon>Hypocreaceae</taxon>
        <taxon>Trichoderma</taxon>
    </lineage>
</organism>
<name>A0A2T3ZDH8_TRIA4</name>
<dbReference type="AlphaFoldDB" id="A0A2T3ZDH8"/>
<evidence type="ECO:0000256" key="2">
    <source>
        <dbReference type="SAM" id="Phobius"/>
    </source>
</evidence>
<keyword evidence="2" id="KW-0812">Transmembrane</keyword>
<evidence type="ECO:0000313" key="3">
    <source>
        <dbReference type="EMBL" id="PTB42863.1"/>
    </source>
</evidence>
<sequence>MKLEERERWDKQMVRLAGGWPHGKKEGGVALQRRSDDDGSEGISKHGTPGSRQRKRGVYRIVLPLWFPLVCTGRAYGAD</sequence>
<evidence type="ECO:0000313" key="4">
    <source>
        <dbReference type="Proteomes" id="UP000240493"/>
    </source>
</evidence>
<evidence type="ECO:0000256" key="1">
    <source>
        <dbReference type="SAM" id="MobiDB-lite"/>
    </source>
</evidence>
<keyword evidence="4" id="KW-1185">Reference proteome</keyword>